<organism evidence="2 3">
    <name type="scientific">Staphylococcus edaphicus</name>
    <dbReference type="NCBI Taxonomy" id="1955013"/>
    <lineage>
        <taxon>Bacteria</taxon>
        <taxon>Bacillati</taxon>
        <taxon>Bacillota</taxon>
        <taxon>Bacilli</taxon>
        <taxon>Bacillales</taxon>
        <taxon>Staphylococcaceae</taxon>
        <taxon>Staphylococcus</taxon>
    </lineage>
</organism>
<keyword evidence="1" id="KW-0472">Membrane</keyword>
<gene>
    <name evidence="2" type="ORF">MNY58_12645</name>
</gene>
<accession>A0ABY4QBJ1</accession>
<keyword evidence="1" id="KW-1133">Transmembrane helix</keyword>
<evidence type="ECO:0000256" key="1">
    <source>
        <dbReference type="SAM" id="Phobius"/>
    </source>
</evidence>
<proteinExistence type="predicted"/>
<dbReference type="Proteomes" id="UP001056588">
    <property type="component" value="Chromosome"/>
</dbReference>
<dbReference type="RefSeq" id="WP_249740127.1">
    <property type="nucleotide sequence ID" value="NZ_CP093217.1"/>
</dbReference>
<keyword evidence="1" id="KW-0812">Transmembrane</keyword>
<feature type="transmembrane region" description="Helical" evidence="1">
    <location>
        <begin position="12"/>
        <end position="31"/>
    </location>
</feature>
<dbReference type="EMBL" id="CP093217">
    <property type="protein sequence ID" value="UQW81387.1"/>
    <property type="molecule type" value="Genomic_DNA"/>
</dbReference>
<evidence type="ECO:0000313" key="3">
    <source>
        <dbReference type="Proteomes" id="UP001056588"/>
    </source>
</evidence>
<name>A0ABY4QBJ1_9STAP</name>
<evidence type="ECO:0000313" key="2">
    <source>
        <dbReference type="EMBL" id="UQW81387.1"/>
    </source>
</evidence>
<sequence length="86" mass="9824">MKKIDFKTLITIVFIGLLFIFTFIFSVGYVLSNIDPKNKLQGYTIAISFIGIFATFGGAYLGAKISADNARYLEELKRKKRDYRTK</sequence>
<keyword evidence="3" id="KW-1185">Reference proteome</keyword>
<reference evidence="2" key="1">
    <citation type="submission" date="2022-03" db="EMBL/GenBank/DDBJ databases">
        <title>Complete Genome Sequence of Staphylococcus edaphicus strain CCM 8731.</title>
        <authorList>
            <person name="Rimmer C.O."/>
            <person name="Thomas J.C."/>
        </authorList>
    </citation>
    <scope>NUCLEOTIDE SEQUENCE</scope>
    <source>
        <strain evidence="2">CCM 8731</strain>
    </source>
</reference>
<protein>
    <submittedName>
        <fullName evidence="2">Uncharacterized protein</fullName>
    </submittedName>
</protein>
<feature type="transmembrane region" description="Helical" evidence="1">
    <location>
        <begin position="43"/>
        <end position="63"/>
    </location>
</feature>